<dbReference type="Proteomes" id="UP001500843">
    <property type="component" value="Unassembled WGS sequence"/>
</dbReference>
<feature type="transmembrane region" description="Helical" evidence="1">
    <location>
        <begin position="56"/>
        <end position="73"/>
    </location>
</feature>
<keyword evidence="1" id="KW-0472">Membrane</keyword>
<evidence type="ECO:0000313" key="2">
    <source>
        <dbReference type="EMBL" id="GAA4714815.1"/>
    </source>
</evidence>
<evidence type="ECO:0008006" key="4">
    <source>
        <dbReference type="Google" id="ProtNLM"/>
    </source>
</evidence>
<keyword evidence="3" id="KW-1185">Reference proteome</keyword>
<keyword evidence="1" id="KW-0812">Transmembrane</keyword>
<dbReference type="EMBL" id="BAABHM010000019">
    <property type="protein sequence ID" value="GAA4714815.1"/>
    <property type="molecule type" value="Genomic_DNA"/>
</dbReference>
<comment type="caution">
    <text evidence="2">The sequence shown here is derived from an EMBL/GenBank/DDBJ whole genome shotgun (WGS) entry which is preliminary data.</text>
</comment>
<evidence type="ECO:0000256" key="1">
    <source>
        <dbReference type="SAM" id="Phobius"/>
    </source>
</evidence>
<keyword evidence="1" id="KW-1133">Transmembrane helix</keyword>
<feature type="transmembrane region" description="Helical" evidence="1">
    <location>
        <begin position="122"/>
        <end position="141"/>
    </location>
</feature>
<accession>A0ABP8XU49</accession>
<sequence>MESESTGPPSADVALAGIADDRRALVREVTRTNAWYYLAVALLAAIMVWAPAIGSVGQFTVVMALGTMALVALESLRERTSGVAMSRPPGRRGWAILIAVGVVFIALIAASFALVVTGRGGLALLCAAVAFAAMFVLAWLYNASFIAQRRAS</sequence>
<feature type="transmembrane region" description="Helical" evidence="1">
    <location>
        <begin position="94"/>
        <end position="116"/>
    </location>
</feature>
<organism evidence="2 3">
    <name type="scientific">Promicromonospora umidemergens</name>
    <dbReference type="NCBI Taxonomy" id="629679"/>
    <lineage>
        <taxon>Bacteria</taxon>
        <taxon>Bacillati</taxon>
        <taxon>Actinomycetota</taxon>
        <taxon>Actinomycetes</taxon>
        <taxon>Micrococcales</taxon>
        <taxon>Promicromonosporaceae</taxon>
        <taxon>Promicromonospora</taxon>
    </lineage>
</organism>
<evidence type="ECO:0000313" key="3">
    <source>
        <dbReference type="Proteomes" id="UP001500843"/>
    </source>
</evidence>
<reference evidence="3" key="1">
    <citation type="journal article" date="2019" name="Int. J. Syst. Evol. Microbiol.">
        <title>The Global Catalogue of Microorganisms (GCM) 10K type strain sequencing project: providing services to taxonomists for standard genome sequencing and annotation.</title>
        <authorList>
            <consortium name="The Broad Institute Genomics Platform"/>
            <consortium name="The Broad Institute Genome Sequencing Center for Infectious Disease"/>
            <person name="Wu L."/>
            <person name="Ma J."/>
        </authorList>
    </citation>
    <scope>NUCLEOTIDE SEQUENCE [LARGE SCALE GENOMIC DNA]</scope>
    <source>
        <strain evidence="3">JCM 17975</strain>
    </source>
</reference>
<name>A0ABP8XU49_9MICO</name>
<proteinExistence type="predicted"/>
<gene>
    <name evidence="2" type="ORF">GCM10023198_42600</name>
</gene>
<feature type="transmembrane region" description="Helical" evidence="1">
    <location>
        <begin position="34"/>
        <end position="50"/>
    </location>
</feature>
<dbReference type="RefSeq" id="WP_253876558.1">
    <property type="nucleotide sequence ID" value="NZ_BAABHM010000019.1"/>
</dbReference>
<protein>
    <recommendedName>
        <fullName evidence="4">Transmembrane protein</fullName>
    </recommendedName>
</protein>